<feature type="region of interest" description="Disordered" evidence="1">
    <location>
        <begin position="16"/>
        <end position="38"/>
    </location>
</feature>
<evidence type="ECO:0000313" key="3">
    <source>
        <dbReference type="Proteomes" id="UP000275579"/>
    </source>
</evidence>
<name>A0A3Q9K836_9ACTN</name>
<reference evidence="2 3" key="1">
    <citation type="submission" date="2018-04" db="EMBL/GenBank/DDBJ databases">
        <title>Complete genome sequences of Streptomyces lydicus strain WYEC and characterization of antagonistic properties of biological control agents.</title>
        <authorList>
            <person name="Mariita R.M."/>
            <person name="Sello J.K."/>
        </authorList>
    </citation>
    <scope>NUCLEOTIDE SEQUENCE [LARGE SCALE GENOMIC DNA]</scope>
    <source>
        <strain evidence="2 3">WYEC 108</strain>
    </source>
</reference>
<dbReference type="AlphaFoldDB" id="A0A3Q9K836"/>
<sequence>MTVAAAFSQVTEVAQTMNGLDAGSPPRTHQTDDGLGRAARPCASLARRAVRTAEQFHAAGPRPLLATLPRPLAAER</sequence>
<evidence type="ECO:0000256" key="1">
    <source>
        <dbReference type="SAM" id="MobiDB-lite"/>
    </source>
</evidence>
<gene>
    <name evidence="2" type="ORF">DDE74_27790</name>
</gene>
<organism evidence="2 3">
    <name type="scientific">Streptomyces lydicus</name>
    <dbReference type="NCBI Taxonomy" id="47763"/>
    <lineage>
        <taxon>Bacteria</taxon>
        <taxon>Bacillati</taxon>
        <taxon>Actinomycetota</taxon>
        <taxon>Actinomycetes</taxon>
        <taxon>Kitasatosporales</taxon>
        <taxon>Streptomycetaceae</taxon>
        <taxon>Streptomyces</taxon>
    </lineage>
</organism>
<accession>A0A3Q9K836</accession>
<dbReference type="EMBL" id="CP029042">
    <property type="protein sequence ID" value="AZS74245.1"/>
    <property type="molecule type" value="Genomic_DNA"/>
</dbReference>
<protein>
    <submittedName>
        <fullName evidence="2">Uncharacterized protein</fullName>
    </submittedName>
</protein>
<dbReference type="Proteomes" id="UP000275579">
    <property type="component" value="Chromosome"/>
</dbReference>
<proteinExistence type="predicted"/>
<evidence type="ECO:0000313" key="2">
    <source>
        <dbReference type="EMBL" id="AZS74245.1"/>
    </source>
</evidence>